<protein>
    <recommendedName>
        <fullName evidence="1">DUF4130 domain-containing protein</fullName>
    </recommendedName>
</protein>
<dbReference type="InterPro" id="IPR023875">
    <property type="entry name" value="DNA_repair_put"/>
</dbReference>
<feature type="domain" description="DUF4130" evidence="1">
    <location>
        <begin position="85"/>
        <end position="243"/>
    </location>
</feature>
<reference evidence="2 3" key="1">
    <citation type="submission" date="2017-12" db="EMBL/GenBank/DDBJ databases">
        <title>Complete genome sequence of Herbivorax saccincola GGR1, a novel Cellulosome-producing hydrolytic bacterium in a thermophilic biogas plant, established by Illumina and Nanopore MinION sequencing.</title>
        <authorList>
            <person name="Pechtl A."/>
            <person name="Ruckert C."/>
            <person name="Koeck D.E."/>
            <person name="Maus I."/>
            <person name="Winkler A."/>
            <person name="Kalinowski J."/>
            <person name="Puhler A."/>
            <person name="Schwarz W.W."/>
            <person name="Zverlov V.V."/>
            <person name="Schluter A."/>
            <person name="Liebl W."/>
        </authorList>
    </citation>
    <scope>NUCLEOTIDE SEQUENCE [LARGE SCALE GENOMIC DNA]</scope>
    <source>
        <strain evidence="3">SR1</strain>
    </source>
</reference>
<dbReference type="NCBIfam" id="TIGR03915">
    <property type="entry name" value="SAM_7_link_chp"/>
    <property type="match status" value="1"/>
</dbReference>
<dbReference type="EMBL" id="CP025197">
    <property type="protein sequence ID" value="AUG59060.1"/>
    <property type="molecule type" value="Genomic_DNA"/>
</dbReference>
<keyword evidence="3" id="KW-1185">Reference proteome</keyword>
<evidence type="ECO:0000259" key="1">
    <source>
        <dbReference type="Pfam" id="PF13566"/>
    </source>
</evidence>
<dbReference type="Pfam" id="PF13566">
    <property type="entry name" value="DUF4130"/>
    <property type="match status" value="1"/>
</dbReference>
<proteinExistence type="predicted"/>
<accession>A0A2K9EU48</accession>
<dbReference type="KEGG" id="hsc:HVS_16105"/>
<dbReference type="Proteomes" id="UP000233534">
    <property type="component" value="Chromosome"/>
</dbReference>
<sequence>MIFYYYDGSFEGLLTAIYEAYYRRESPTIMPEEKNIQMQLFSTNVKIETSEEKASKVYDAIYKKISYDALKNVYHAYLSEIEGISQNIFKYLKLGFKLGKEVDYHLTDENVLAVHKAAKSVQMERHLILGILRFKCLHEDLYYASYEPDHNITSLLVSHFSKRLSNQNWIIHDIKRNIAAVYNKNNCIITDLLGEISGQPMVKTDEYETLFKEFFKSICIKERINPKLQKRFLPKRYWKHLVEMSQEANS</sequence>
<dbReference type="InterPro" id="IPR025404">
    <property type="entry name" value="DUF4130"/>
</dbReference>
<evidence type="ECO:0000313" key="3">
    <source>
        <dbReference type="Proteomes" id="UP000233534"/>
    </source>
</evidence>
<gene>
    <name evidence="2" type="ORF">HVS_16105</name>
</gene>
<dbReference type="RefSeq" id="WP_101303876.1">
    <property type="nucleotide sequence ID" value="NZ_CP025197.1"/>
</dbReference>
<evidence type="ECO:0000313" key="2">
    <source>
        <dbReference type="EMBL" id="AUG59060.1"/>
    </source>
</evidence>
<dbReference type="AlphaFoldDB" id="A0A2K9EU48"/>
<name>A0A2K9EU48_9FIRM</name>
<organism evidence="2 3">
    <name type="scientific">Acetivibrio saccincola</name>
    <dbReference type="NCBI Taxonomy" id="1677857"/>
    <lineage>
        <taxon>Bacteria</taxon>
        <taxon>Bacillati</taxon>
        <taxon>Bacillota</taxon>
        <taxon>Clostridia</taxon>
        <taxon>Eubacteriales</taxon>
        <taxon>Oscillospiraceae</taxon>
        <taxon>Acetivibrio</taxon>
    </lineage>
</organism>